<organism evidence="9 10">
    <name type="scientific">Paralvinella palmiformis</name>
    <dbReference type="NCBI Taxonomy" id="53620"/>
    <lineage>
        <taxon>Eukaryota</taxon>
        <taxon>Metazoa</taxon>
        <taxon>Spiralia</taxon>
        <taxon>Lophotrochozoa</taxon>
        <taxon>Annelida</taxon>
        <taxon>Polychaeta</taxon>
        <taxon>Sedentaria</taxon>
        <taxon>Canalipalpata</taxon>
        <taxon>Terebellida</taxon>
        <taxon>Terebelliformia</taxon>
        <taxon>Alvinellidae</taxon>
        <taxon>Paralvinella</taxon>
    </lineage>
</organism>
<evidence type="ECO:0000256" key="6">
    <source>
        <dbReference type="PROSITE-ProRule" id="PRU00104"/>
    </source>
</evidence>
<name>A0AAD9JHD1_9ANNE</name>
<dbReference type="CDD" id="cd00078">
    <property type="entry name" value="HECTc"/>
    <property type="match status" value="1"/>
</dbReference>
<dbReference type="InterPro" id="IPR051709">
    <property type="entry name" value="Ub-ligase/GTPase-reg"/>
</dbReference>
<dbReference type="PRINTS" id="PR00633">
    <property type="entry name" value="RCCNDNSATION"/>
</dbReference>
<dbReference type="PROSITE" id="PS50237">
    <property type="entry name" value="HECT"/>
    <property type="match status" value="1"/>
</dbReference>
<dbReference type="SUPFAM" id="SSF56204">
    <property type="entry name" value="Hect, E3 ligase catalytic domain"/>
    <property type="match status" value="3"/>
</dbReference>
<dbReference type="Gene3D" id="2.130.10.30">
    <property type="entry name" value="Regulator of chromosome condensation 1/beta-lactamase-inhibitor protein II"/>
    <property type="match status" value="2"/>
</dbReference>
<evidence type="ECO:0000256" key="2">
    <source>
        <dbReference type="ARBA" id="ARBA00022490"/>
    </source>
</evidence>
<evidence type="ECO:0000256" key="5">
    <source>
        <dbReference type="ARBA" id="ARBA00022786"/>
    </source>
</evidence>
<reference evidence="9" key="1">
    <citation type="journal article" date="2023" name="Mol. Biol. Evol.">
        <title>Third-Generation Sequencing Reveals the Adaptive Role of the Epigenome in Three Deep-Sea Polychaetes.</title>
        <authorList>
            <person name="Perez M."/>
            <person name="Aroh O."/>
            <person name="Sun Y."/>
            <person name="Lan Y."/>
            <person name="Juniper S.K."/>
            <person name="Young C.R."/>
            <person name="Angers B."/>
            <person name="Qian P.Y."/>
        </authorList>
    </citation>
    <scope>NUCLEOTIDE SEQUENCE</scope>
    <source>
        <strain evidence="9">P08H-3</strain>
    </source>
</reference>
<dbReference type="GO" id="GO:0004842">
    <property type="term" value="F:ubiquitin-protein transferase activity"/>
    <property type="evidence" value="ECO:0007669"/>
    <property type="project" value="InterPro"/>
</dbReference>
<dbReference type="Pfam" id="PF25390">
    <property type="entry name" value="WD40_RLD"/>
    <property type="match status" value="1"/>
</dbReference>
<dbReference type="InterPro" id="IPR000569">
    <property type="entry name" value="HECT_dom"/>
</dbReference>
<dbReference type="EMBL" id="JAODUP010000321">
    <property type="protein sequence ID" value="KAK2152683.1"/>
    <property type="molecule type" value="Genomic_DNA"/>
</dbReference>
<evidence type="ECO:0000313" key="10">
    <source>
        <dbReference type="Proteomes" id="UP001208570"/>
    </source>
</evidence>
<evidence type="ECO:0000256" key="3">
    <source>
        <dbReference type="ARBA" id="ARBA00022679"/>
    </source>
</evidence>
<dbReference type="InterPro" id="IPR058923">
    <property type="entry name" value="RCC1-like_dom"/>
</dbReference>
<dbReference type="SUPFAM" id="SSF50985">
    <property type="entry name" value="RCC1/BLIP-II"/>
    <property type="match status" value="1"/>
</dbReference>
<evidence type="ECO:0000256" key="1">
    <source>
        <dbReference type="ARBA" id="ARBA00004496"/>
    </source>
</evidence>
<comment type="subcellular location">
    <subcellularLocation>
        <location evidence="1">Cytoplasm</location>
    </subcellularLocation>
</comment>
<dbReference type="Pfam" id="PF00632">
    <property type="entry name" value="HECT"/>
    <property type="match status" value="2"/>
</dbReference>
<keyword evidence="2" id="KW-0963">Cytoplasm</keyword>
<dbReference type="Gene3D" id="3.90.1750.10">
    <property type="entry name" value="Hect, E3 ligase catalytic domains"/>
    <property type="match status" value="2"/>
</dbReference>
<gene>
    <name evidence="9" type="ORF">LSH36_321g01013</name>
</gene>
<proteinExistence type="predicted"/>
<keyword evidence="5 6" id="KW-0833">Ubl conjugation pathway</keyword>
<dbReference type="PROSITE" id="PS00626">
    <property type="entry name" value="RCC1_2"/>
    <property type="match status" value="3"/>
</dbReference>
<feature type="repeat" description="RCC1" evidence="7">
    <location>
        <begin position="219"/>
        <end position="271"/>
    </location>
</feature>
<dbReference type="PANTHER" id="PTHR45622">
    <property type="entry name" value="UBIQUITIN-PROTEIN LIGASE E3A-RELATED"/>
    <property type="match status" value="1"/>
</dbReference>
<comment type="caution">
    <text evidence="9">The sequence shown here is derived from an EMBL/GenBank/DDBJ whole genome shotgun (WGS) entry which is preliminary data.</text>
</comment>
<dbReference type="PROSITE" id="PS50012">
    <property type="entry name" value="RCC1_3"/>
    <property type="match status" value="7"/>
</dbReference>
<sequence>MSAVDSLDVTVFGWGMTSHGQLGVGGVEEEQVCLPKVIGTLRNQPVKKIACGREHTLFEVDGLLSCGNNDHGQLGQQQTSKKPGEIEMLKNQVFNQLGCGKSHSIALTDTGQLFSWGSDEFGQLGCGVHEEAYIIKPKLVKTLSPYFIIQVVCGDNHCLALSSYGRMYSWGDNQHGQLGLGDHEHKTVNTPTEISCLYGLTPYQIAAGGYHSFMLTTSGALFGWGKNRFGQLGIGEDTSDRFFPTLVKTLRSQAVSYVCCGEDHTVALTKDGGVFTFGAGAFGQLGHNSKQNELLPKKVFELMGSVVTQVACGRCHTLAYMRSSGRISAFGLGANGQLGVGSKDPHRISPSVVKGPFLPANDTKLSGSRPNSGQYIVKEIFAGGDQSFVISMSPMCGLSPVNMCLDRLSYQQVATLSDRLLQACTCVPGDTMPDAELLENLEQTFSALPCHNGSFLVDDIHACSCSSRNSGINYELAADYYAKVSKLPNNNIIEMIIQSIENNLLPSLSRSPPDVETLRIYLSLPWCHVFSDVNNYSTLICSFARAVSSLEHMPAKIIDIWWCQLEVDYFLKLITIYKDAVFYILCLPQATCAVEINEDRQQALPIESFYINELQEQTDIKADYVKWLRSNSLLHPNNEGVSLCNYPFVYNAQAKTVLLQIDAFVQMQFAVEEVARRNVSTMFFPTIDVINPCLMLYVNRNNLVQDTINQIQKTPQHDFKKPLKVIFAGEEGLDHGGLRKVIFLGEEAVDEGGVRKEFFLLLLREILDPKYGMFRSYEESRLLWFQEQVFEEDITNTMFMLIGVLCGLAIYNASIIDFKFPLALYKKLLNKDQCIVVNKLLKQTRIAYYSEKITACVHDQKSIYKVAKHLLGDRGSTPLPQTGSSNELTEMFSSSFIVKIQNTRRDLQTDQMHGIDQDQRFTHASEDEVKTLIMKSPSKSCSLDPMPTWLLKLCVKKVVDTRIECNGLHEEIQSAYHRSHSTKTALLKVVVIDSEHSKPVLMKYGVPQGSVLGPKKCIVYTKPLGAIICRHGLSYLFYADDTQLYISFKSSVTLVVPRLLDDYNVRTNDAYSGYRILTVTLDDLKELDPSVGRSLNELLQYDKDDLEDTFCLTFEITREVFGDVSRVPLVKNGDNIPVTKENRHEYVEAYVDYIFNKSIKEPFSAFYDGFQRVCDGLVLRLFHPKELQAMVVGKESYDWDEFEQNAEYKPEYNKDHKTIKIFWEVFSELDQEQKKKFLLFLTGSDRIPIHGMKAVKMTIQPTGSGDQFLPVAHTCFNLLDLPKYESKEALRNKLLHAIEHSQGFGLV</sequence>
<dbReference type="Gene3D" id="3.30.2410.10">
    <property type="entry name" value="Hect, E3 ligase catalytic domain"/>
    <property type="match status" value="1"/>
</dbReference>
<dbReference type="InterPro" id="IPR035983">
    <property type="entry name" value="Hect_E3_ubiquitin_ligase"/>
</dbReference>
<evidence type="ECO:0000256" key="4">
    <source>
        <dbReference type="ARBA" id="ARBA00022737"/>
    </source>
</evidence>
<dbReference type="Gene3D" id="3.30.2160.10">
    <property type="entry name" value="Hect, E3 ligase catalytic domain"/>
    <property type="match status" value="1"/>
</dbReference>
<accession>A0AAD9JHD1</accession>
<dbReference type="FunFam" id="3.30.2160.10:FF:000004">
    <property type="entry name" value="probable E3 ubiquitin-protein ligase HERC4 isoform X1"/>
    <property type="match status" value="1"/>
</dbReference>
<feature type="domain" description="HECT" evidence="8">
    <location>
        <begin position="715"/>
        <end position="1307"/>
    </location>
</feature>
<feature type="repeat" description="RCC1" evidence="7">
    <location>
        <begin position="61"/>
        <end position="110"/>
    </location>
</feature>
<dbReference type="InterPro" id="IPR000408">
    <property type="entry name" value="Reg_chr_condens"/>
</dbReference>
<dbReference type="SMART" id="SM00119">
    <property type="entry name" value="HECTc"/>
    <property type="match status" value="1"/>
</dbReference>
<dbReference type="FunFam" id="3.30.2410.10:FF:000003">
    <property type="entry name" value="probable E3 ubiquitin-protein ligase HERC4 isoform X1"/>
    <property type="match status" value="1"/>
</dbReference>
<feature type="repeat" description="RCC1" evidence="7">
    <location>
        <begin position="111"/>
        <end position="164"/>
    </location>
</feature>
<feature type="active site" description="Glycyl thioester intermediate" evidence="6">
    <location>
        <position position="1275"/>
    </location>
</feature>
<keyword evidence="3" id="KW-0808">Transferase</keyword>
<keyword evidence="10" id="KW-1185">Reference proteome</keyword>
<protein>
    <recommendedName>
        <fullName evidence="8">HECT domain-containing protein</fullName>
    </recommendedName>
</protein>
<evidence type="ECO:0000313" key="9">
    <source>
        <dbReference type="EMBL" id="KAK2152683.1"/>
    </source>
</evidence>
<dbReference type="PANTHER" id="PTHR45622:SF76">
    <property type="entry name" value="HECT AND RLD DOMAIN CONTAINING E3 UBIQUITIN LIGASE 4, ISOFORM C"/>
    <property type="match status" value="1"/>
</dbReference>
<evidence type="ECO:0000259" key="8">
    <source>
        <dbReference type="PROSITE" id="PS50237"/>
    </source>
</evidence>
<feature type="repeat" description="RCC1" evidence="7">
    <location>
        <begin position="165"/>
        <end position="218"/>
    </location>
</feature>
<dbReference type="InterPro" id="IPR009091">
    <property type="entry name" value="RCC1/BLIP-II"/>
</dbReference>
<evidence type="ECO:0000256" key="7">
    <source>
        <dbReference type="PROSITE-ProRule" id="PRU00235"/>
    </source>
</evidence>
<feature type="repeat" description="RCC1" evidence="7">
    <location>
        <begin position="9"/>
        <end position="62"/>
    </location>
</feature>
<feature type="repeat" description="RCC1" evidence="7">
    <location>
        <begin position="325"/>
        <end position="393"/>
    </location>
</feature>
<keyword evidence="4" id="KW-0677">Repeat</keyword>
<feature type="repeat" description="RCC1" evidence="7">
    <location>
        <begin position="272"/>
        <end position="323"/>
    </location>
</feature>
<dbReference type="GO" id="GO:0005737">
    <property type="term" value="C:cytoplasm"/>
    <property type="evidence" value="ECO:0007669"/>
    <property type="project" value="UniProtKB-SubCell"/>
</dbReference>
<dbReference type="Proteomes" id="UP001208570">
    <property type="component" value="Unassembled WGS sequence"/>
</dbReference>